<evidence type="ECO:0000313" key="3">
    <source>
        <dbReference type="EMBL" id="HGC44081.1"/>
    </source>
</evidence>
<protein>
    <submittedName>
        <fullName evidence="3">PRC-barrel domain containing protein</fullName>
    </submittedName>
</protein>
<dbReference type="InterPro" id="IPR011033">
    <property type="entry name" value="PRC_barrel-like_sf"/>
</dbReference>
<dbReference type="InterPro" id="IPR027275">
    <property type="entry name" value="PRC-brl_dom"/>
</dbReference>
<feature type="chain" id="PRO_5035213327" evidence="1">
    <location>
        <begin position="40"/>
        <end position="144"/>
    </location>
</feature>
<evidence type="ECO:0000256" key="1">
    <source>
        <dbReference type="SAM" id="SignalP"/>
    </source>
</evidence>
<proteinExistence type="predicted"/>
<reference evidence="3" key="1">
    <citation type="journal article" date="2020" name="mSystems">
        <title>Genome- and Community-Level Interaction Insights into Carbon Utilization and Element Cycling Functions of Hydrothermarchaeota in Hydrothermal Sediment.</title>
        <authorList>
            <person name="Zhou Z."/>
            <person name="Liu Y."/>
            <person name="Xu W."/>
            <person name="Pan J."/>
            <person name="Luo Z.H."/>
            <person name="Li M."/>
        </authorList>
    </citation>
    <scope>NUCLEOTIDE SEQUENCE</scope>
    <source>
        <strain evidence="3">SpSt-997</strain>
    </source>
</reference>
<dbReference type="PANTHER" id="PTHR36505">
    <property type="entry name" value="BLR1072 PROTEIN"/>
    <property type="match status" value="1"/>
</dbReference>
<comment type="caution">
    <text evidence="3">The sequence shown here is derived from an EMBL/GenBank/DDBJ whole genome shotgun (WGS) entry which is preliminary data.</text>
</comment>
<dbReference type="Pfam" id="PF05239">
    <property type="entry name" value="PRC"/>
    <property type="match status" value="1"/>
</dbReference>
<feature type="signal peptide" evidence="1">
    <location>
        <begin position="1"/>
        <end position="39"/>
    </location>
</feature>
<keyword evidence="1" id="KW-0732">Signal</keyword>
<organism evidence="3">
    <name type="scientific">Acidicaldus sp</name>
    <dbReference type="NCBI Taxonomy" id="1872105"/>
    <lineage>
        <taxon>Bacteria</taxon>
        <taxon>Pseudomonadati</taxon>
        <taxon>Pseudomonadota</taxon>
        <taxon>Alphaproteobacteria</taxon>
        <taxon>Acetobacterales</taxon>
        <taxon>Acetobacteraceae</taxon>
        <taxon>Acidicaldus</taxon>
    </lineage>
</organism>
<name>A0A8J4M6S0_9PROT</name>
<dbReference type="PANTHER" id="PTHR36505:SF1">
    <property type="entry name" value="BLR1072 PROTEIN"/>
    <property type="match status" value="1"/>
</dbReference>
<dbReference type="EMBL" id="DTQM01000241">
    <property type="protein sequence ID" value="HGC44081.1"/>
    <property type="molecule type" value="Genomic_DNA"/>
</dbReference>
<gene>
    <name evidence="3" type="ORF">ENY07_12805</name>
</gene>
<dbReference type="Gene3D" id="2.30.30.240">
    <property type="entry name" value="PRC-barrel domain"/>
    <property type="match status" value="1"/>
</dbReference>
<accession>A0A8J4M6S0</accession>
<dbReference type="AlphaFoldDB" id="A0A8J4M6S0"/>
<feature type="domain" description="PRC-barrel" evidence="2">
    <location>
        <begin position="59"/>
        <end position="125"/>
    </location>
</feature>
<evidence type="ECO:0000259" key="2">
    <source>
        <dbReference type="Pfam" id="PF05239"/>
    </source>
</evidence>
<sequence>MIGPLKGTAMTRSTTLLAGTAVILAAVSGAAAVDGTALAQGTPQTLSLMKVDPQSLATGYRASKVIGSTVVNEADENVGTIDDLIVTPTEKVPFAVLSVGGFLGIGEKYVVVPYSALEVHGQQMMLRGATKESLKSLPEFNYRT</sequence>
<dbReference type="SUPFAM" id="SSF50346">
    <property type="entry name" value="PRC-barrel domain"/>
    <property type="match status" value="1"/>
</dbReference>